<dbReference type="AlphaFoldDB" id="A0A1H9EW25"/>
<evidence type="ECO:0000256" key="12">
    <source>
        <dbReference type="ARBA" id="ARBA00023012"/>
    </source>
</evidence>
<keyword evidence="12" id="KW-0902">Two-component regulatory system</keyword>
<dbReference type="Pfam" id="PF02518">
    <property type="entry name" value="HATPase_c"/>
    <property type="match status" value="1"/>
</dbReference>
<dbReference type="STRING" id="571933.SAMN05216362_11062"/>
<evidence type="ECO:0000256" key="11">
    <source>
        <dbReference type="ARBA" id="ARBA00022989"/>
    </source>
</evidence>
<evidence type="ECO:0000256" key="14">
    <source>
        <dbReference type="SAM" id="Phobius"/>
    </source>
</evidence>
<dbReference type="Proteomes" id="UP000199427">
    <property type="component" value="Unassembled WGS sequence"/>
</dbReference>
<dbReference type="SMART" id="SM00387">
    <property type="entry name" value="HATPase_c"/>
    <property type="match status" value="1"/>
</dbReference>
<dbReference type="EC" id="2.7.13.3" evidence="3"/>
<dbReference type="InterPro" id="IPR003661">
    <property type="entry name" value="HisK_dim/P_dom"/>
</dbReference>
<keyword evidence="6" id="KW-0808">Transferase</keyword>
<accession>A0A1H9EW25</accession>
<keyword evidence="17" id="KW-1185">Reference proteome</keyword>
<dbReference type="GO" id="GO:0005886">
    <property type="term" value="C:plasma membrane"/>
    <property type="evidence" value="ECO:0007669"/>
    <property type="project" value="UniProtKB-SubCell"/>
</dbReference>
<evidence type="ECO:0000256" key="9">
    <source>
        <dbReference type="ARBA" id="ARBA00022777"/>
    </source>
</evidence>
<reference evidence="16 17" key="1">
    <citation type="submission" date="2016-10" db="EMBL/GenBank/DDBJ databases">
        <authorList>
            <person name="de Groot N.N."/>
        </authorList>
    </citation>
    <scope>NUCLEOTIDE SEQUENCE [LARGE SCALE GENOMIC DNA]</scope>
    <source>
        <strain evidence="16 17">DSM 21633</strain>
    </source>
</reference>
<keyword evidence="7 14" id="KW-0812">Transmembrane</keyword>
<feature type="transmembrane region" description="Helical" evidence="14">
    <location>
        <begin position="153"/>
        <end position="175"/>
    </location>
</feature>
<evidence type="ECO:0000256" key="13">
    <source>
        <dbReference type="ARBA" id="ARBA00023136"/>
    </source>
</evidence>
<dbReference type="Gene3D" id="1.10.287.130">
    <property type="match status" value="1"/>
</dbReference>
<evidence type="ECO:0000256" key="5">
    <source>
        <dbReference type="ARBA" id="ARBA00022553"/>
    </source>
</evidence>
<keyword evidence="8" id="KW-0547">Nucleotide-binding</keyword>
<keyword evidence="4" id="KW-1003">Cell membrane</keyword>
<organism evidence="16 17">
    <name type="scientific">Piscibacillus halophilus</name>
    <dbReference type="NCBI Taxonomy" id="571933"/>
    <lineage>
        <taxon>Bacteria</taxon>
        <taxon>Bacillati</taxon>
        <taxon>Bacillota</taxon>
        <taxon>Bacilli</taxon>
        <taxon>Bacillales</taxon>
        <taxon>Bacillaceae</taxon>
        <taxon>Piscibacillus</taxon>
    </lineage>
</organism>
<evidence type="ECO:0000313" key="16">
    <source>
        <dbReference type="EMBL" id="SEQ29842.1"/>
    </source>
</evidence>
<evidence type="ECO:0000256" key="8">
    <source>
        <dbReference type="ARBA" id="ARBA00022741"/>
    </source>
</evidence>
<dbReference type="InterPro" id="IPR050398">
    <property type="entry name" value="HssS/ArlS-like"/>
</dbReference>
<comment type="subcellular location">
    <subcellularLocation>
        <location evidence="2">Cell membrane</location>
        <topology evidence="2">Multi-pass membrane protein</topology>
    </subcellularLocation>
</comment>
<proteinExistence type="predicted"/>
<sequence>MRLRTQLNLAFSTLLMVILTITGFLTYSLIMDMLIDKEEAQLKQKGEILIDILNREYDSIRSANEFQEFLHSQDGELILFNTNENAVLFSTMSIDHTRKFYNEGYFNNYSEEIWNGMNQKYVTARIVRQPNSSGVELILLTPIKDLQEVQSSFFNRLLMVFLIGGVLAVLLSYFLTNRLVKPLTLLKHELKKVEKRRFDDLNRVEATGEIKEVEQSLFDMANELEGYMKSQQAFFQNASHELKTPLMTIQGYAEGIKEGVFQGEERDKGLETMVEEISRLKKIINEMIWLAKLESEELPYNREWVEVNQLIEDIYHRMIPLAEKKNIKLDIEKRESFQLYTDHEKMLQAILNISVNAIRHAESNVRITVENQTIRIEDDGNGVPEDLIPYIFNRFVKGKGGETGLGLAIARTIIEQLNGQIAVEKSDLGGAQFIITYKKVLKKD</sequence>
<name>A0A1H9EW25_9BACI</name>
<dbReference type="InterPro" id="IPR036097">
    <property type="entry name" value="HisK_dim/P_sf"/>
</dbReference>
<protein>
    <recommendedName>
        <fullName evidence="3">histidine kinase</fullName>
        <ecNumber evidence="3">2.7.13.3</ecNumber>
    </recommendedName>
</protein>
<evidence type="ECO:0000259" key="15">
    <source>
        <dbReference type="PROSITE" id="PS50109"/>
    </source>
</evidence>
<keyword evidence="9 16" id="KW-0418">Kinase</keyword>
<evidence type="ECO:0000313" key="17">
    <source>
        <dbReference type="Proteomes" id="UP000199427"/>
    </source>
</evidence>
<dbReference type="PANTHER" id="PTHR45528">
    <property type="entry name" value="SENSOR HISTIDINE KINASE CPXA"/>
    <property type="match status" value="1"/>
</dbReference>
<keyword evidence="10" id="KW-0067">ATP-binding</keyword>
<dbReference type="Pfam" id="PF00512">
    <property type="entry name" value="HisKA"/>
    <property type="match status" value="1"/>
</dbReference>
<dbReference type="InterPro" id="IPR005467">
    <property type="entry name" value="His_kinase_dom"/>
</dbReference>
<dbReference type="PANTHER" id="PTHR45528:SF1">
    <property type="entry name" value="SENSOR HISTIDINE KINASE CPXA"/>
    <property type="match status" value="1"/>
</dbReference>
<dbReference type="Gene3D" id="3.30.565.10">
    <property type="entry name" value="Histidine kinase-like ATPase, C-terminal domain"/>
    <property type="match status" value="1"/>
</dbReference>
<evidence type="ECO:0000256" key="7">
    <source>
        <dbReference type="ARBA" id="ARBA00022692"/>
    </source>
</evidence>
<dbReference type="FunFam" id="1.10.287.130:FF:000001">
    <property type="entry name" value="Two-component sensor histidine kinase"/>
    <property type="match status" value="1"/>
</dbReference>
<comment type="catalytic activity">
    <reaction evidence="1">
        <text>ATP + protein L-histidine = ADP + protein N-phospho-L-histidine.</text>
        <dbReference type="EC" id="2.7.13.3"/>
    </reaction>
</comment>
<dbReference type="GO" id="GO:0005524">
    <property type="term" value="F:ATP binding"/>
    <property type="evidence" value="ECO:0007669"/>
    <property type="project" value="UniProtKB-KW"/>
</dbReference>
<keyword evidence="11 14" id="KW-1133">Transmembrane helix</keyword>
<evidence type="ECO:0000256" key="1">
    <source>
        <dbReference type="ARBA" id="ARBA00000085"/>
    </source>
</evidence>
<dbReference type="GO" id="GO:0000155">
    <property type="term" value="F:phosphorelay sensor kinase activity"/>
    <property type="evidence" value="ECO:0007669"/>
    <property type="project" value="InterPro"/>
</dbReference>
<dbReference type="Gene3D" id="6.10.340.10">
    <property type="match status" value="1"/>
</dbReference>
<dbReference type="PRINTS" id="PR00344">
    <property type="entry name" value="BCTRLSENSOR"/>
</dbReference>
<keyword evidence="5" id="KW-0597">Phosphoprotein</keyword>
<feature type="domain" description="Histidine kinase" evidence="15">
    <location>
        <begin position="237"/>
        <end position="441"/>
    </location>
</feature>
<dbReference type="InterPro" id="IPR003594">
    <property type="entry name" value="HATPase_dom"/>
</dbReference>
<dbReference type="SUPFAM" id="SSF47384">
    <property type="entry name" value="Homodimeric domain of signal transducing histidine kinase"/>
    <property type="match status" value="1"/>
</dbReference>
<evidence type="ECO:0000256" key="10">
    <source>
        <dbReference type="ARBA" id="ARBA00022840"/>
    </source>
</evidence>
<gene>
    <name evidence="16" type="ORF">SAMN05216362_11062</name>
</gene>
<evidence type="ECO:0000256" key="6">
    <source>
        <dbReference type="ARBA" id="ARBA00022679"/>
    </source>
</evidence>
<keyword evidence="13 14" id="KW-0472">Membrane</keyword>
<dbReference type="RefSeq" id="WP_091773275.1">
    <property type="nucleotide sequence ID" value="NZ_CAESCL010000022.1"/>
</dbReference>
<dbReference type="InterPro" id="IPR004358">
    <property type="entry name" value="Sig_transdc_His_kin-like_C"/>
</dbReference>
<dbReference type="InterPro" id="IPR036890">
    <property type="entry name" value="HATPase_C_sf"/>
</dbReference>
<dbReference type="SUPFAM" id="SSF55874">
    <property type="entry name" value="ATPase domain of HSP90 chaperone/DNA topoisomerase II/histidine kinase"/>
    <property type="match status" value="1"/>
</dbReference>
<evidence type="ECO:0000256" key="2">
    <source>
        <dbReference type="ARBA" id="ARBA00004651"/>
    </source>
</evidence>
<dbReference type="OrthoDB" id="9780718at2"/>
<evidence type="ECO:0000256" key="4">
    <source>
        <dbReference type="ARBA" id="ARBA00022475"/>
    </source>
</evidence>
<dbReference type="EMBL" id="FOES01000010">
    <property type="protein sequence ID" value="SEQ29842.1"/>
    <property type="molecule type" value="Genomic_DNA"/>
</dbReference>
<dbReference type="CDD" id="cd00082">
    <property type="entry name" value="HisKA"/>
    <property type="match status" value="1"/>
</dbReference>
<dbReference type="SMART" id="SM00388">
    <property type="entry name" value="HisKA"/>
    <property type="match status" value="1"/>
</dbReference>
<evidence type="ECO:0000256" key="3">
    <source>
        <dbReference type="ARBA" id="ARBA00012438"/>
    </source>
</evidence>
<dbReference type="PROSITE" id="PS50109">
    <property type="entry name" value="HIS_KIN"/>
    <property type="match status" value="1"/>
</dbReference>
<feature type="transmembrane region" description="Helical" evidence="14">
    <location>
        <begin position="12"/>
        <end position="35"/>
    </location>
</feature>